<dbReference type="InterPro" id="IPR007890">
    <property type="entry name" value="CHASE2"/>
</dbReference>
<dbReference type="PANTHER" id="PTHR43081:SF1">
    <property type="entry name" value="ADENYLATE CYCLASE, TERMINAL-DIFFERENTIATION SPECIFIC"/>
    <property type="match status" value="1"/>
</dbReference>
<protein>
    <submittedName>
        <fullName evidence="4">Guanylyl cyclase</fullName>
    </submittedName>
</protein>
<dbReference type="Proteomes" id="UP000001175">
    <property type="component" value="Chromosome"/>
</dbReference>
<dbReference type="CDD" id="cd07302">
    <property type="entry name" value="CHD"/>
    <property type="match status" value="1"/>
</dbReference>
<dbReference type="Pfam" id="PF00211">
    <property type="entry name" value="Guanylate_cyc"/>
    <property type="match status" value="1"/>
</dbReference>
<proteinExistence type="inferred from homology"/>
<organism evidence="4 5">
    <name type="scientific">Synechococcus sp. (strain ATCC 27144 / PCC 6301 / SAUG 1402/1)</name>
    <name type="common">Anacystis nidulans</name>
    <dbReference type="NCBI Taxonomy" id="269084"/>
    <lineage>
        <taxon>Bacteria</taxon>
        <taxon>Bacillati</taxon>
        <taxon>Cyanobacteriota</taxon>
        <taxon>Cyanophyceae</taxon>
        <taxon>Synechococcales</taxon>
        <taxon>Synechococcaceae</taxon>
        <taxon>Synechococcus</taxon>
    </lineage>
</organism>
<dbReference type="Pfam" id="PF05226">
    <property type="entry name" value="CHASE2"/>
    <property type="match status" value="1"/>
</dbReference>
<dbReference type="GO" id="GO:0035556">
    <property type="term" value="P:intracellular signal transduction"/>
    <property type="evidence" value="ECO:0007669"/>
    <property type="project" value="InterPro"/>
</dbReference>
<sequence length="632" mass="68884">MMQSNPIDRWCWRLLITASLLLGGLTAWMPRTLQRTDRALQQQLLLLQGTRPAPNDLLIVKIDDASFDQAAFFRDDPRAPAWAQDLEGFPWPRAIYAQIIDRLFAAGARAIAIDLLFVTPSAFGPADDAALAQRLQRYGDRISLATEYREPDGSGGGLSLGSLTETLGPNLRVGYINTLPADNGQILDHPARYRETVVEPLGLPLLPSLPETLQTQQSPARALRYYGPRGHLPQISAWQVLDDAEWQRIQGRVRDRLILIGPTAASLQDQHATPWGVQAGVEILATALANDRDRSGLRFWPQSASLRALLISLFLIAIVLLSQRGRSLRWQIAPSIGGALLWLGVAWVSLLVGWALPLLLPLVGSLTIGVSTGAAAYLREGVERRRLRQTFERYVAPAVVAEILQSPLEAQQLLRGQRRVVTVLFCDLRGFTALTRDRASLGDEEALINQLNEYLTAMVAAITQVGGTIDKFIGDAVMAVFGSPLSQGEAADATAAIDAALAMRQALHELNQRWQAEGRPTLDNGIGMHCGPVLAGNIGSPQRLEFTVMGDTVNLASRLESMTKELQAPIVISQALLQVLGDRLQTRSLGRSAIRGYGEVALYAVEGWAIAPNRLPVPGARAPEHPTLSEHA</sequence>
<feature type="transmembrane region" description="Helical" evidence="2">
    <location>
        <begin position="304"/>
        <end position="321"/>
    </location>
</feature>
<feature type="transmembrane region" description="Helical" evidence="2">
    <location>
        <begin position="333"/>
        <end position="352"/>
    </location>
</feature>
<name>A0A0H3K1B5_SYNP6</name>
<feature type="domain" description="Guanylate cyclase" evidence="3">
    <location>
        <begin position="422"/>
        <end position="560"/>
    </location>
</feature>
<dbReference type="RefSeq" id="WP_011243177.1">
    <property type="nucleotide sequence ID" value="NC_006576.1"/>
</dbReference>
<evidence type="ECO:0000256" key="2">
    <source>
        <dbReference type="SAM" id="Phobius"/>
    </source>
</evidence>
<dbReference type="GeneID" id="72429496"/>
<dbReference type="InterPro" id="IPR001054">
    <property type="entry name" value="A/G_cyclase"/>
</dbReference>
<evidence type="ECO:0000256" key="1">
    <source>
        <dbReference type="ARBA" id="ARBA00005381"/>
    </source>
</evidence>
<evidence type="ECO:0000313" key="5">
    <source>
        <dbReference type="Proteomes" id="UP000001175"/>
    </source>
</evidence>
<dbReference type="KEGG" id="syc:syc0865_c"/>
<evidence type="ECO:0000259" key="3">
    <source>
        <dbReference type="PROSITE" id="PS50125"/>
    </source>
</evidence>
<dbReference type="EMBL" id="AP008231">
    <property type="protein sequence ID" value="BAD79055.1"/>
    <property type="molecule type" value="Genomic_DNA"/>
</dbReference>
<dbReference type="eggNOG" id="COG4252">
    <property type="taxonomic scope" value="Bacteria"/>
</dbReference>
<reference evidence="4 5" key="1">
    <citation type="journal article" date="2007" name="Photosyn. Res.">
        <title>Complete nucleotide sequence of the freshwater unicellular cyanobacterium Synechococcus elongatus PCC 6301 chromosome: gene content and organization.</title>
        <authorList>
            <person name="Sugita C."/>
            <person name="Ogata K."/>
            <person name="Shikata M."/>
            <person name="Jikuya H."/>
            <person name="Takano J."/>
            <person name="Furumichi M."/>
            <person name="Kanehisa M."/>
            <person name="Omata T."/>
            <person name="Sugiura M."/>
            <person name="Sugita M."/>
        </authorList>
    </citation>
    <scope>NUCLEOTIDE SEQUENCE [LARGE SCALE GENOMIC DNA]</scope>
    <source>
        <strain evidence="5">ATCC 27144 / PCC 6301 / SAUG 1402/1</strain>
    </source>
</reference>
<dbReference type="PROSITE" id="PS50125">
    <property type="entry name" value="GUANYLATE_CYCLASE_2"/>
    <property type="match status" value="1"/>
</dbReference>
<dbReference type="eggNOG" id="COG2114">
    <property type="taxonomic scope" value="Bacteria"/>
</dbReference>
<evidence type="ECO:0000313" key="4">
    <source>
        <dbReference type="EMBL" id="BAD79055.1"/>
    </source>
</evidence>
<feature type="transmembrane region" description="Helical" evidence="2">
    <location>
        <begin position="358"/>
        <end position="378"/>
    </location>
</feature>
<dbReference type="AlphaFoldDB" id="A0A0H3K1B5"/>
<dbReference type="PANTHER" id="PTHR43081">
    <property type="entry name" value="ADENYLATE CYCLASE, TERMINAL-DIFFERENTIATION SPECIFIC-RELATED"/>
    <property type="match status" value="1"/>
</dbReference>
<accession>A0A0H3K1B5</accession>
<gene>
    <name evidence="4" type="primary">cya2</name>
    <name evidence="4" type="ordered locus">syc0865_c</name>
</gene>
<dbReference type="InterPro" id="IPR050697">
    <property type="entry name" value="Adenylyl/Guanylyl_Cyclase_3/4"/>
</dbReference>
<keyword evidence="2" id="KW-1133">Transmembrane helix</keyword>
<dbReference type="GO" id="GO:0006171">
    <property type="term" value="P:cAMP biosynthetic process"/>
    <property type="evidence" value="ECO:0007669"/>
    <property type="project" value="TreeGrafter"/>
</dbReference>
<dbReference type="Gene3D" id="3.30.70.1230">
    <property type="entry name" value="Nucleotide cyclase"/>
    <property type="match status" value="1"/>
</dbReference>
<dbReference type="SUPFAM" id="SSF55073">
    <property type="entry name" value="Nucleotide cyclase"/>
    <property type="match status" value="1"/>
</dbReference>
<keyword evidence="2" id="KW-0812">Transmembrane</keyword>
<dbReference type="GO" id="GO:0004016">
    <property type="term" value="F:adenylate cyclase activity"/>
    <property type="evidence" value="ECO:0007669"/>
    <property type="project" value="UniProtKB-ARBA"/>
</dbReference>
<dbReference type="InterPro" id="IPR029787">
    <property type="entry name" value="Nucleotide_cyclase"/>
</dbReference>
<dbReference type="SMART" id="SM01080">
    <property type="entry name" value="CHASE2"/>
    <property type="match status" value="1"/>
</dbReference>
<comment type="similarity">
    <text evidence="1">Belongs to the adenylyl cyclase class-3 family.</text>
</comment>
<dbReference type="SMART" id="SM00044">
    <property type="entry name" value="CYCc"/>
    <property type="match status" value="1"/>
</dbReference>
<keyword evidence="2" id="KW-0472">Membrane</keyword>